<dbReference type="OrthoDB" id="544091at2"/>
<keyword evidence="2" id="KW-0001">2Fe-2S</keyword>
<dbReference type="InterPro" id="IPR017938">
    <property type="entry name" value="Riboflavin_synthase-like_b-brl"/>
</dbReference>
<dbReference type="Gene3D" id="2.40.30.10">
    <property type="entry name" value="Translation factors"/>
    <property type="match status" value="1"/>
</dbReference>
<dbReference type="InterPro" id="IPR017927">
    <property type="entry name" value="FAD-bd_FR_type"/>
</dbReference>
<keyword evidence="3" id="KW-0479">Metal-binding</keyword>
<dbReference type="PROSITE" id="PS00197">
    <property type="entry name" value="2FE2S_FER_1"/>
    <property type="match status" value="1"/>
</dbReference>
<evidence type="ECO:0000256" key="2">
    <source>
        <dbReference type="ARBA" id="ARBA00022714"/>
    </source>
</evidence>
<dbReference type="GO" id="GO:0016491">
    <property type="term" value="F:oxidoreductase activity"/>
    <property type="evidence" value="ECO:0007669"/>
    <property type="project" value="UniProtKB-KW"/>
</dbReference>
<dbReference type="AlphaFoldDB" id="A0A4U1IA17"/>
<reference evidence="9 10" key="1">
    <citation type="submission" date="2019-04" db="EMBL/GenBank/DDBJ databases">
        <title>Trinickia sp. 7GSK02, isolated from subtropical forest soil.</title>
        <authorList>
            <person name="Gao Z.-H."/>
            <person name="Qiu L.-H."/>
        </authorList>
    </citation>
    <scope>NUCLEOTIDE SEQUENCE [LARGE SCALE GENOMIC DNA]</scope>
    <source>
        <strain evidence="9 10">7GSK02</strain>
    </source>
</reference>
<dbReference type="PRINTS" id="PR00409">
    <property type="entry name" value="PHDIOXRDTASE"/>
</dbReference>
<dbReference type="PANTHER" id="PTHR47354:SF1">
    <property type="entry name" value="CARNITINE MONOOXYGENASE REDUCTASE SUBUNIT"/>
    <property type="match status" value="1"/>
</dbReference>
<dbReference type="GO" id="GO:0046872">
    <property type="term" value="F:metal ion binding"/>
    <property type="evidence" value="ECO:0007669"/>
    <property type="project" value="UniProtKB-KW"/>
</dbReference>
<dbReference type="CDD" id="cd06185">
    <property type="entry name" value="PDR_like"/>
    <property type="match status" value="1"/>
</dbReference>
<dbReference type="InterPro" id="IPR006058">
    <property type="entry name" value="2Fe2S_fd_BS"/>
</dbReference>
<dbReference type="InterPro" id="IPR001041">
    <property type="entry name" value="2Fe-2S_ferredoxin-type"/>
</dbReference>
<protein>
    <submittedName>
        <fullName evidence="9">Oxidoreductase</fullName>
    </submittedName>
</protein>
<evidence type="ECO:0000313" key="9">
    <source>
        <dbReference type="EMBL" id="TKC90339.1"/>
    </source>
</evidence>
<keyword evidence="5" id="KW-0408">Iron</keyword>
<keyword evidence="10" id="KW-1185">Reference proteome</keyword>
<dbReference type="Gene3D" id="3.10.20.30">
    <property type="match status" value="1"/>
</dbReference>
<feature type="domain" description="2Fe-2S ferredoxin-type" evidence="7">
    <location>
        <begin position="232"/>
        <end position="317"/>
    </location>
</feature>
<dbReference type="PROSITE" id="PS51384">
    <property type="entry name" value="FAD_FR"/>
    <property type="match status" value="1"/>
</dbReference>
<dbReference type="SUPFAM" id="SSF63380">
    <property type="entry name" value="Riboflavin synthase domain-like"/>
    <property type="match status" value="1"/>
</dbReference>
<feature type="domain" description="FAD-binding FR-type" evidence="8">
    <location>
        <begin position="1"/>
        <end position="102"/>
    </location>
</feature>
<dbReference type="GO" id="GO:0051537">
    <property type="term" value="F:2 iron, 2 sulfur cluster binding"/>
    <property type="evidence" value="ECO:0007669"/>
    <property type="project" value="UniProtKB-KW"/>
</dbReference>
<keyword evidence="4" id="KW-0560">Oxidoreductase</keyword>
<proteinExistence type="predicted"/>
<dbReference type="InterPro" id="IPR039261">
    <property type="entry name" value="FNR_nucleotide-bd"/>
</dbReference>
<evidence type="ECO:0000256" key="4">
    <source>
        <dbReference type="ARBA" id="ARBA00023002"/>
    </source>
</evidence>
<evidence type="ECO:0000256" key="5">
    <source>
        <dbReference type="ARBA" id="ARBA00023004"/>
    </source>
</evidence>
<evidence type="ECO:0000256" key="6">
    <source>
        <dbReference type="ARBA" id="ARBA00023014"/>
    </source>
</evidence>
<name>A0A4U1IA17_9BURK</name>
<dbReference type="CDD" id="cd00207">
    <property type="entry name" value="fer2"/>
    <property type="match status" value="1"/>
</dbReference>
<dbReference type="InterPro" id="IPR050415">
    <property type="entry name" value="MRET"/>
</dbReference>
<dbReference type="PROSITE" id="PS51085">
    <property type="entry name" value="2FE2S_FER_2"/>
    <property type="match status" value="1"/>
</dbReference>
<keyword evidence="6" id="KW-0411">Iron-sulfur</keyword>
<evidence type="ECO:0000313" key="10">
    <source>
        <dbReference type="Proteomes" id="UP000305539"/>
    </source>
</evidence>
<evidence type="ECO:0000256" key="3">
    <source>
        <dbReference type="ARBA" id="ARBA00022723"/>
    </source>
</evidence>
<sequence length="317" mass="34953">MKFRVFGRRSEALDVISLDLRPLDPTVRLQPHTAGSHVDIRVSPEAPWRQYSVCNAPGETHRYLVGVALAMNSRGGSSAIHSQVRVGDIIEVSAPRNHFGLREEASHSVLIAGGIGVTPILAMARRLHALGRRFTVYYCVRSPARAAFAEELEAVCEPGECNFVFDGLFGGGRLDFEALVRKYGATRHYYCCGPERMLNAFSQATERLPESLVHSERFQAAPQPQVESTDGFVVSLARTGRELPVPPGRSVLEVLENAGVAIASSCRDGVCGTCEVRVLEGQPDHRDWVLSERERQQCDRMLVCVSRSKGERIVLDI</sequence>
<accession>A0A4U1IA17</accession>
<organism evidence="9 10">
    <name type="scientific">Trinickia terrae</name>
    <dbReference type="NCBI Taxonomy" id="2571161"/>
    <lineage>
        <taxon>Bacteria</taxon>
        <taxon>Pseudomonadati</taxon>
        <taxon>Pseudomonadota</taxon>
        <taxon>Betaproteobacteria</taxon>
        <taxon>Burkholderiales</taxon>
        <taxon>Burkholderiaceae</taxon>
        <taxon>Trinickia</taxon>
    </lineage>
</organism>
<keyword evidence="1" id="KW-0285">Flavoprotein</keyword>
<comment type="caution">
    <text evidence="9">The sequence shown here is derived from an EMBL/GenBank/DDBJ whole genome shotgun (WGS) entry which is preliminary data.</text>
</comment>
<dbReference type="InterPro" id="IPR036010">
    <property type="entry name" value="2Fe-2S_ferredoxin-like_sf"/>
</dbReference>
<gene>
    <name evidence="9" type="ORF">FAZ69_07700</name>
</gene>
<evidence type="ECO:0000259" key="7">
    <source>
        <dbReference type="PROSITE" id="PS51085"/>
    </source>
</evidence>
<evidence type="ECO:0000256" key="1">
    <source>
        <dbReference type="ARBA" id="ARBA00022630"/>
    </source>
</evidence>
<dbReference type="Proteomes" id="UP000305539">
    <property type="component" value="Unassembled WGS sequence"/>
</dbReference>
<dbReference type="EMBL" id="SWJE01000004">
    <property type="protein sequence ID" value="TKC90339.1"/>
    <property type="molecule type" value="Genomic_DNA"/>
</dbReference>
<dbReference type="SUPFAM" id="SSF54292">
    <property type="entry name" value="2Fe-2S ferredoxin-like"/>
    <property type="match status" value="1"/>
</dbReference>
<dbReference type="PANTHER" id="PTHR47354">
    <property type="entry name" value="NADH OXIDOREDUCTASE HCR"/>
    <property type="match status" value="1"/>
</dbReference>
<dbReference type="Gene3D" id="3.40.50.80">
    <property type="entry name" value="Nucleotide-binding domain of ferredoxin-NADP reductase (FNR) module"/>
    <property type="match status" value="1"/>
</dbReference>
<dbReference type="InterPro" id="IPR012675">
    <property type="entry name" value="Beta-grasp_dom_sf"/>
</dbReference>
<evidence type="ECO:0000259" key="8">
    <source>
        <dbReference type="PROSITE" id="PS51384"/>
    </source>
</evidence>
<dbReference type="SUPFAM" id="SSF52343">
    <property type="entry name" value="Ferredoxin reductase-like, C-terminal NADP-linked domain"/>
    <property type="match status" value="1"/>
</dbReference>
<dbReference type="Pfam" id="PF00111">
    <property type="entry name" value="Fer2"/>
    <property type="match status" value="1"/>
</dbReference>